<comment type="caution">
    <text evidence="3">The sequence shown here is derived from an EMBL/GenBank/DDBJ whole genome shotgun (WGS) entry which is preliminary data.</text>
</comment>
<organism evidence="3 4">
    <name type="scientific">Metarhizium rileyi (strain RCEF 4871)</name>
    <name type="common">Nomuraea rileyi</name>
    <dbReference type="NCBI Taxonomy" id="1649241"/>
    <lineage>
        <taxon>Eukaryota</taxon>
        <taxon>Fungi</taxon>
        <taxon>Dikarya</taxon>
        <taxon>Ascomycota</taxon>
        <taxon>Pezizomycotina</taxon>
        <taxon>Sordariomycetes</taxon>
        <taxon>Hypocreomycetidae</taxon>
        <taxon>Hypocreales</taxon>
        <taxon>Clavicipitaceae</taxon>
        <taxon>Metarhizium</taxon>
    </lineage>
</organism>
<name>A0A5C6GI89_METRR</name>
<evidence type="ECO:0000313" key="3">
    <source>
        <dbReference type="EMBL" id="TWU77532.1"/>
    </source>
</evidence>
<sequence length="636" mass="69386">MQLSLLQSRLIASLAATLCLVALYLLLSWPKGALASELPLDSSSSWPDLAIVDTDRHERETSPYEPVFSLFTRSIVGRAQDITPLQNHRPLGLNIGPGSLPVCYIIKRGSLESSGPEAISGSNTTVYISANTCLQPTIKAGKKPSSPGQLTLLVSNNTDAGCPQITTTSNGIEAKGFTVKTFTEGAVTLNINSTNDIYVAIYAPKVTDDLEGPYNFEIAASNTTYFHQYEQGGDKTLLWMDSDSTSALLVTRNLTADVSDLRRVMSEDPPYQLYVSGQDAPYLDGMRHSACGLQKNALIGANNQRSANNIGMIKTAMTLRGPGGLPKQQFYVVGLNATSAYSGVLIKPANITVNSRQLIDSEKVPEKPGSIVFQTTAFQTNAGELNARSSLLMASSPKVHTADNLEASNCKVVTDLEFCDEIQYAVPGNDGKYNNTELAKAYDKYAEKMYDNFLKVMMQIQCETDRTSKYSLARTCDDCKNAYKRWLCTVSIPRCEDLRSETQFSVLRNVGQPFPNGTRLPADDLRNLALVPSQNSSRNVFIDHEIQPGPYREILPCEDICYQVVQSCPAKIGFNCPQPGMYAFNVSYGRRGKNDSTVSCNYPGKARTPINGVATFIPNLMLLAGVFSFSSLLLLG</sequence>
<reference evidence="4" key="1">
    <citation type="submission" date="2018-12" db="EMBL/GenBank/DDBJ databases">
        <title>The complete genome of Metarhizium rileyi, a key fungal pathogen of Lepidoptera.</title>
        <authorList>
            <person name="Binneck E."/>
            <person name="Lastra C.C.L."/>
            <person name="Sosa-Gomez D.R."/>
        </authorList>
    </citation>
    <scope>NUCLEOTIDE SEQUENCE [LARGE SCALE GENOMIC DNA]</scope>
    <source>
        <strain evidence="4">Cep018-CH2</strain>
    </source>
</reference>
<keyword evidence="1" id="KW-0472">Membrane</keyword>
<dbReference type="EMBL" id="SBHS01000003">
    <property type="protein sequence ID" value="TWU77532.1"/>
    <property type="molecule type" value="Genomic_DNA"/>
</dbReference>
<dbReference type="Proteomes" id="UP000317257">
    <property type="component" value="Unassembled WGS sequence"/>
</dbReference>
<evidence type="ECO:0000256" key="2">
    <source>
        <dbReference type="SAM" id="SignalP"/>
    </source>
</evidence>
<dbReference type="PANTHER" id="PTHR39142">
    <property type="entry name" value="MID1P"/>
    <property type="match status" value="1"/>
</dbReference>
<keyword evidence="2" id="KW-0732">Signal</keyword>
<evidence type="ECO:0000313" key="4">
    <source>
        <dbReference type="Proteomes" id="UP000317257"/>
    </source>
</evidence>
<dbReference type="GO" id="GO:0005262">
    <property type="term" value="F:calcium channel activity"/>
    <property type="evidence" value="ECO:0007669"/>
    <property type="project" value="InterPro"/>
</dbReference>
<feature type="signal peptide" evidence="2">
    <location>
        <begin position="1"/>
        <end position="35"/>
    </location>
</feature>
<evidence type="ECO:0000256" key="1">
    <source>
        <dbReference type="SAM" id="Phobius"/>
    </source>
</evidence>
<feature type="chain" id="PRO_5023028490" evidence="2">
    <location>
        <begin position="36"/>
        <end position="636"/>
    </location>
</feature>
<keyword evidence="1" id="KW-1133">Transmembrane helix</keyword>
<dbReference type="GO" id="GO:0098703">
    <property type="term" value="P:calcium ion import across plasma membrane"/>
    <property type="evidence" value="ECO:0007669"/>
    <property type="project" value="InterPro"/>
</dbReference>
<dbReference type="InterPro" id="IPR024338">
    <property type="entry name" value="MID1/Yam8"/>
</dbReference>
<protein>
    <submittedName>
        <fullName evidence="3">Stretch-activated cation channel mid1</fullName>
    </submittedName>
</protein>
<accession>A0A5C6GI89</accession>
<dbReference type="PANTHER" id="PTHR39142:SF1">
    <property type="entry name" value="AEL197CP"/>
    <property type="match status" value="1"/>
</dbReference>
<dbReference type="AlphaFoldDB" id="A0A5C6GI89"/>
<proteinExistence type="predicted"/>
<keyword evidence="1" id="KW-0812">Transmembrane</keyword>
<dbReference type="Pfam" id="PF12929">
    <property type="entry name" value="Mid1"/>
    <property type="match status" value="1"/>
</dbReference>
<feature type="transmembrane region" description="Helical" evidence="1">
    <location>
        <begin position="616"/>
        <end position="635"/>
    </location>
</feature>
<gene>
    <name evidence="3" type="primary">MID1</name>
    <name evidence="3" type="ORF">ED733_007411</name>
</gene>